<accession>A0AA38VDI6</accession>
<evidence type="ECO:0000256" key="1">
    <source>
        <dbReference type="ARBA" id="ARBA00022723"/>
    </source>
</evidence>
<name>A0AA38VDI6_9PEZI</name>
<keyword evidence="4" id="KW-0238">DNA-binding</keyword>
<dbReference type="AlphaFoldDB" id="A0AA38VDI6"/>
<dbReference type="InterPro" id="IPR052360">
    <property type="entry name" value="Transcr_Regulatory_Proteins"/>
</dbReference>
<dbReference type="PANTHER" id="PTHR36206">
    <property type="entry name" value="ASPERCRYPTIN BIOSYNTHESIS CLUSTER-SPECIFIC TRANSCRIPTION REGULATOR ATNN-RELATED"/>
    <property type="match status" value="1"/>
</dbReference>
<keyword evidence="2" id="KW-0862">Zinc</keyword>
<evidence type="ECO:0000256" key="2">
    <source>
        <dbReference type="ARBA" id="ARBA00022833"/>
    </source>
</evidence>
<protein>
    <submittedName>
        <fullName evidence="8">Uncharacterized protein</fullName>
    </submittedName>
</protein>
<evidence type="ECO:0000256" key="7">
    <source>
        <dbReference type="SAM" id="MobiDB-lite"/>
    </source>
</evidence>
<sequence>LVQVATSSDMMLSAAPSPAQSSIFVPKTKRSGPKSQGVKSPGAPGPQILTFALQHRPRATRASVPKVRSGCITCKRNSLALLELSSNPDVFSSEWEKIYFDHWLALAHNLGGGWFEAKLFTQTIPQQGPNEDSAIRAAVLSCLLFITFEFLQGNRQAALRHTNHGLMIVEQFLRSRKEGPGSEGAGVWRLPSTSSYVEVEYSDKSPAPLVLEDEVLQIFQRLDYQSWSTALLNPARLPPPLWYRASANHPWNGIPKEFVDLDEARRWWDLVQHWVLHFSRTAADKLAATIAAYPSLPEEFDISDIDGVKELQSQYLDILERWNAAFWPLYTSARNNKKTDTGDYYRAISLQLQYQTSWTCVRAASFSRYDTIYSLTPAFREIVRLGGVLLPQQHRNGGGTEVFTIDNGPTMALFIVAVKCRDSEVRDDALRLLKKYPRRDGLWDSRAFATIAEINRGIEILNETDGDLPEQWRRLRRREVMFDERAQECTVRWYVRNEAGEWKLTMENIRW</sequence>
<gene>
    <name evidence="8" type="ORF">NKR19_g9421</name>
</gene>
<dbReference type="Proteomes" id="UP001174691">
    <property type="component" value="Unassembled WGS sequence"/>
</dbReference>
<evidence type="ECO:0000313" key="8">
    <source>
        <dbReference type="EMBL" id="KAJ9132042.1"/>
    </source>
</evidence>
<keyword evidence="9" id="KW-1185">Reference proteome</keyword>
<keyword evidence="5" id="KW-0804">Transcription</keyword>
<evidence type="ECO:0000256" key="6">
    <source>
        <dbReference type="ARBA" id="ARBA00023242"/>
    </source>
</evidence>
<evidence type="ECO:0000256" key="3">
    <source>
        <dbReference type="ARBA" id="ARBA00023015"/>
    </source>
</evidence>
<dbReference type="GO" id="GO:0046872">
    <property type="term" value="F:metal ion binding"/>
    <property type="evidence" value="ECO:0007669"/>
    <property type="project" value="UniProtKB-KW"/>
</dbReference>
<keyword evidence="1" id="KW-0479">Metal-binding</keyword>
<evidence type="ECO:0000313" key="9">
    <source>
        <dbReference type="Proteomes" id="UP001174691"/>
    </source>
</evidence>
<keyword evidence="6" id="KW-0539">Nucleus</keyword>
<evidence type="ECO:0000256" key="5">
    <source>
        <dbReference type="ARBA" id="ARBA00023163"/>
    </source>
</evidence>
<comment type="caution">
    <text evidence="8">The sequence shown here is derived from an EMBL/GenBank/DDBJ whole genome shotgun (WGS) entry which is preliminary data.</text>
</comment>
<feature type="region of interest" description="Disordered" evidence="7">
    <location>
        <begin position="22"/>
        <end position="45"/>
    </location>
</feature>
<dbReference type="PANTHER" id="PTHR36206:SF4">
    <property type="entry name" value="HYPOTHETICAL CONSERVED PROTEIN (EUROFUNG)-RELATED"/>
    <property type="match status" value="1"/>
</dbReference>
<dbReference type="EMBL" id="JANBVN010000226">
    <property type="protein sequence ID" value="KAJ9132042.1"/>
    <property type="molecule type" value="Genomic_DNA"/>
</dbReference>
<feature type="non-terminal residue" evidence="8">
    <location>
        <position position="1"/>
    </location>
</feature>
<evidence type="ECO:0000256" key="4">
    <source>
        <dbReference type="ARBA" id="ARBA00023125"/>
    </source>
</evidence>
<dbReference type="GO" id="GO:0003677">
    <property type="term" value="F:DNA binding"/>
    <property type="evidence" value="ECO:0007669"/>
    <property type="project" value="UniProtKB-KW"/>
</dbReference>
<organism evidence="8 9">
    <name type="scientific">Coniochaeta hoffmannii</name>
    <dbReference type="NCBI Taxonomy" id="91930"/>
    <lineage>
        <taxon>Eukaryota</taxon>
        <taxon>Fungi</taxon>
        <taxon>Dikarya</taxon>
        <taxon>Ascomycota</taxon>
        <taxon>Pezizomycotina</taxon>
        <taxon>Sordariomycetes</taxon>
        <taxon>Sordariomycetidae</taxon>
        <taxon>Coniochaetales</taxon>
        <taxon>Coniochaetaceae</taxon>
        <taxon>Coniochaeta</taxon>
    </lineage>
</organism>
<keyword evidence="3" id="KW-0805">Transcription regulation</keyword>
<reference evidence="8" key="1">
    <citation type="submission" date="2022-07" db="EMBL/GenBank/DDBJ databases">
        <title>Fungi with potential for degradation of polypropylene.</title>
        <authorList>
            <person name="Gostincar C."/>
        </authorList>
    </citation>
    <scope>NUCLEOTIDE SEQUENCE</scope>
    <source>
        <strain evidence="8">EXF-13287</strain>
    </source>
</reference>
<proteinExistence type="predicted"/>